<keyword evidence="2" id="KW-1185">Reference proteome</keyword>
<dbReference type="STRING" id="51028.A0A0N4UUZ8"/>
<name>A0A0N4UUZ8_ENTVE</name>
<evidence type="ECO:0000313" key="2">
    <source>
        <dbReference type="Proteomes" id="UP000274131"/>
    </source>
</evidence>
<sequence>MVDKYLDKAVEDYQTLISKYPEKRSYRVRMEEVNKAIGERNEKMKKDMIEKLKDLGNMCLRPFGLSTDNFELQQQPGGGYSINLKR</sequence>
<reference evidence="3" key="1">
    <citation type="submission" date="2017-02" db="UniProtKB">
        <authorList>
            <consortium name="WormBaseParasite"/>
        </authorList>
    </citation>
    <scope>IDENTIFICATION</scope>
</reference>
<dbReference type="PANTHER" id="PTHR46014:SF1">
    <property type="entry name" value="TETRATRICOPEPTIDE REPEAT PROTEIN 1"/>
    <property type="match status" value="1"/>
</dbReference>
<dbReference type="EMBL" id="UXUI01007152">
    <property type="protein sequence ID" value="VDD85806.1"/>
    <property type="molecule type" value="Genomic_DNA"/>
</dbReference>
<dbReference type="AlphaFoldDB" id="A0A0N4UUZ8"/>
<reference evidence="1 2" key="2">
    <citation type="submission" date="2018-10" db="EMBL/GenBank/DDBJ databases">
        <authorList>
            <consortium name="Pathogen Informatics"/>
        </authorList>
    </citation>
    <scope>NUCLEOTIDE SEQUENCE [LARGE SCALE GENOMIC DNA]</scope>
</reference>
<dbReference type="Proteomes" id="UP000274131">
    <property type="component" value="Unassembled WGS sequence"/>
</dbReference>
<evidence type="ECO:0000313" key="3">
    <source>
        <dbReference type="WBParaSite" id="EVEC_0000124101-mRNA-1"/>
    </source>
</evidence>
<protein>
    <submittedName>
        <fullName evidence="3">Outer membrane protein assembly factor BamD</fullName>
    </submittedName>
</protein>
<evidence type="ECO:0000313" key="1">
    <source>
        <dbReference type="EMBL" id="VDD85806.1"/>
    </source>
</evidence>
<accession>A0A0N4UUZ8</accession>
<organism evidence="3">
    <name type="scientific">Enterobius vermicularis</name>
    <name type="common">Human pinworm</name>
    <dbReference type="NCBI Taxonomy" id="51028"/>
    <lineage>
        <taxon>Eukaryota</taxon>
        <taxon>Metazoa</taxon>
        <taxon>Ecdysozoa</taxon>
        <taxon>Nematoda</taxon>
        <taxon>Chromadorea</taxon>
        <taxon>Rhabditida</taxon>
        <taxon>Spirurina</taxon>
        <taxon>Oxyuridomorpha</taxon>
        <taxon>Oxyuroidea</taxon>
        <taxon>Oxyuridae</taxon>
        <taxon>Enterobius</taxon>
    </lineage>
</organism>
<gene>
    <name evidence="1" type="ORF">EVEC_LOCUS949</name>
</gene>
<dbReference type="OrthoDB" id="5871514at2759"/>
<dbReference type="PANTHER" id="PTHR46014">
    <property type="entry name" value="TETRATRICOPEPTIDE REPEAT PROTEIN 1"/>
    <property type="match status" value="1"/>
</dbReference>
<dbReference type="WBParaSite" id="EVEC_0000124101-mRNA-1">
    <property type="protein sequence ID" value="EVEC_0000124101-mRNA-1"/>
    <property type="gene ID" value="EVEC_0000124101"/>
</dbReference>
<proteinExistence type="predicted"/>
<dbReference type="InterPro" id="IPR052769">
    <property type="entry name" value="TPR_domain_protein"/>
</dbReference>